<dbReference type="PROSITE" id="PS50158">
    <property type="entry name" value="ZF_CCHC"/>
    <property type="match status" value="1"/>
</dbReference>
<dbReference type="InterPro" id="IPR001584">
    <property type="entry name" value="Integrase_cat-core"/>
</dbReference>
<keyword evidence="1" id="KW-0479">Metal-binding</keyword>
<feature type="non-terminal residue" evidence="5">
    <location>
        <position position="1"/>
    </location>
</feature>
<dbReference type="SUPFAM" id="SSF53098">
    <property type="entry name" value="Ribonuclease H-like"/>
    <property type="match status" value="1"/>
</dbReference>
<dbReference type="Proteomes" id="UP000187283">
    <property type="component" value="Unassembled WGS sequence"/>
</dbReference>
<dbReference type="InterPro" id="IPR001878">
    <property type="entry name" value="Znf_CCHC"/>
</dbReference>
<dbReference type="InterPro" id="IPR036875">
    <property type="entry name" value="Znf_CCHC_sf"/>
</dbReference>
<dbReference type="Gene3D" id="3.30.420.10">
    <property type="entry name" value="Ribonuclease H-like superfamily/Ribonuclease H"/>
    <property type="match status" value="1"/>
</dbReference>
<keyword evidence="6" id="KW-1185">Reference proteome</keyword>
<evidence type="ECO:0000256" key="2">
    <source>
        <dbReference type="SAM" id="MobiDB-lite"/>
    </source>
</evidence>
<dbReference type="PANTHER" id="PTHR37984:SF5">
    <property type="entry name" value="PROTEIN NYNRIN-LIKE"/>
    <property type="match status" value="1"/>
</dbReference>
<dbReference type="PROSITE" id="PS50994">
    <property type="entry name" value="INTEGRASE"/>
    <property type="match status" value="1"/>
</dbReference>
<feature type="compositionally biased region" description="Acidic residues" evidence="2">
    <location>
        <begin position="343"/>
        <end position="354"/>
    </location>
</feature>
<dbReference type="InterPro" id="IPR036397">
    <property type="entry name" value="RNaseH_sf"/>
</dbReference>
<feature type="domain" description="CCHC-type" evidence="3">
    <location>
        <begin position="233"/>
        <end position="249"/>
    </location>
</feature>
<reference evidence="5 6" key="1">
    <citation type="submission" date="2017-01" db="EMBL/GenBank/DDBJ databases">
        <authorList>
            <person name="Mah S.A."/>
            <person name="Swanson W.J."/>
            <person name="Moy G.W."/>
            <person name="Vacquier V.D."/>
        </authorList>
    </citation>
    <scope>NUCLEOTIDE SEQUENCE [LARGE SCALE GENOMIC DNA]</scope>
    <source>
        <strain evidence="5 6">GSMNP</strain>
    </source>
</reference>
<feature type="domain" description="Integrase catalytic" evidence="4">
    <location>
        <begin position="406"/>
        <end position="531"/>
    </location>
</feature>
<dbReference type="AlphaFoldDB" id="A0A1R1XQS1"/>
<evidence type="ECO:0000259" key="3">
    <source>
        <dbReference type="PROSITE" id="PS50158"/>
    </source>
</evidence>
<dbReference type="EMBL" id="LSSN01002185">
    <property type="protein sequence ID" value="OMJ16944.1"/>
    <property type="molecule type" value="Genomic_DNA"/>
</dbReference>
<dbReference type="GO" id="GO:0005634">
    <property type="term" value="C:nucleus"/>
    <property type="evidence" value="ECO:0007669"/>
    <property type="project" value="UniProtKB-ARBA"/>
</dbReference>
<keyword evidence="1" id="KW-0862">Zinc</keyword>
<protein>
    <submittedName>
        <fullName evidence="5">Pro-Pol polyprotein</fullName>
    </submittedName>
</protein>
<sequence length="660" mass="76557">ARKFKSIANLKGWDEKQSIEVFKVWLEGPAAVWFYEDKKKKREDSYNSVASNSKHIKKTESEETPEILDKLIEELAAEFGIKKRMLKDRAHDIFSLSQFSKKEDESIEKFNDRFTNYLSKIEKKMYTKESINEIYKRIIKNIDSEIWWEIIKDDSSQCIDFTMARVEDFYLKKHGNSKPKEFKSDVKQKEMKTSKDKGIAPENQMSKVIEMMENLTLMISNQIKPKFDPSKIKCFNCGVLGHATKFCNEPRNVENRMKNYNEMHRTKMEEDGSLEAREKPVETEEKTMYLSLETKNEDSLFLTGQKRIRIEDITNNTLPAIPISLPKNKPELYTKENLPKTSDEDEKSDLDSINDSENHSDVDEYEDGIFLALEMAEISGAGKMPAIKKNENDGKEHFESFFKKKSLTGFPIAEPASSATASEAIRILEGVFDHFGIPNSIRCDRNPFDSLLFRNFCQNKKIRLDLTPAYQPEWNGQVERLNSTIRYGLTKMAYKEFEEWEDYLPAILRGLKSKKNSRTGVSPYYAMFGIEPNITSIKNKLEIENNIDARILAIDRVNVKRDSLIRESKSASKKKTFELGAFVLILSAEIRKSNIKSKNKERYFGPYKITECLKHNLYKMESESGKVRTFHASRIVRFCSRLEFWRDSDLEEGVSSAPSC</sequence>
<dbReference type="OrthoDB" id="3235313at2759"/>
<feature type="region of interest" description="Disordered" evidence="2">
    <location>
        <begin position="332"/>
        <end position="361"/>
    </location>
</feature>
<dbReference type="GO" id="GO:0008270">
    <property type="term" value="F:zinc ion binding"/>
    <property type="evidence" value="ECO:0007669"/>
    <property type="project" value="UniProtKB-KW"/>
</dbReference>
<dbReference type="STRING" id="133412.A0A1R1XQS1"/>
<organism evidence="5 6">
    <name type="scientific">Smittium culicis</name>
    <dbReference type="NCBI Taxonomy" id="133412"/>
    <lineage>
        <taxon>Eukaryota</taxon>
        <taxon>Fungi</taxon>
        <taxon>Fungi incertae sedis</taxon>
        <taxon>Zoopagomycota</taxon>
        <taxon>Kickxellomycotina</taxon>
        <taxon>Harpellomycetes</taxon>
        <taxon>Harpellales</taxon>
        <taxon>Legeriomycetaceae</taxon>
        <taxon>Smittium</taxon>
    </lineage>
</organism>
<dbReference type="InterPro" id="IPR012337">
    <property type="entry name" value="RNaseH-like_sf"/>
</dbReference>
<dbReference type="InterPro" id="IPR050951">
    <property type="entry name" value="Retrovirus_Pol_polyprotein"/>
</dbReference>
<gene>
    <name evidence="5" type="ORF">AYI70_g6285</name>
</gene>
<comment type="caution">
    <text evidence="5">The sequence shown here is derived from an EMBL/GenBank/DDBJ whole genome shotgun (WGS) entry which is preliminary data.</text>
</comment>
<evidence type="ECO:0000256" key="1">
    <source>
        <dbReference type="PROSITE-ProRule" id="PRU00047"/>
    </source>
</evidence>
<name>A0A1R1XQS1_9FUNG</name>
<dbReference type="PANTHER" id="PTHR37984">
    <property type="entry name" value="PROTEIN CBG26694"/>
    <property type="match status" value="1"/>
</dbReference>
<evidence type="ECO:0000259" key="4">
    <source>
        <dbReference type="PROSITE" id="PS50994"/>
    </source>
</evidence>
<feature type="compositionally biased region" description="Basic and acidic residues" evidence="2">
    <location>
        <begin position="332"/>
        <end position="342"/>
    </location>
</feature>
<dbReference type="GO" id="GO:0015074">
    <property type="term" value="P:DNA integration"/>
    <property type="evidence" value="ECO:0007669"/>
    <property type="project" value="InterPro"/>
</dbReference>
<evidence type="ECO:0000313" key="6">
    <source>
        <dbReference type="Proteomes" id="UP000187283"/>
    </source>
</evidence>
<keyword evidence="1" id="KW-0863">Zinc-finger</keyword>
<dbReference type="GO" id="GO:0003676">
    <property type="term" value="F:nucleic acid binding"/>
    <property type="evidence" value="ECO:0007669"/>
    <property type="project" value="InterPro"/>
</dbReference>
<proteinExistence type="predicted"/>
<accession>A0A1R1XQS1</accession>
<evidence type="ECO:0000313" key="5">
    <source>
        <dbReference type="EMBL" id="OMJ16944.1"/>
    </source>
</evidence>
<dbReference type="SUPFAM" id="SSF57756">
    <property type="entry name" value="Retrovirus zinc finger-like domains"/>
    <property type="match status" value="1"/>
</dbReference>